<proteinExistence type="predicted"/>
<dbReference type="Gene3D" id="1.10.3290.10">
    <property type="entry name" value="Fido-like domain"/>
    <property type="match status" value="1"/>
</dbReference>
<dbReference type="RefSeq" id="WP_005180276.1">
    <property type="nucleotide sequence ID" value="NZ_LDTZ01000036.1"/>
</dbReference>
<protein>
    <recommendedName>
        <fullName evidence="5">protein adenylyltransferase</fullName>
        <ecNumber evidence="5">2.7.7.108</ecNumber>
    </recommendedName>
</protein>
<dbReference type="PANTHER" id="PTHR39560">
    <property type="entry name" value="PROTEIN ADENYLYLTRANSFERASE FIC-RELATED"/>
    <property type="match status" value="1"/>
</dbReference>
<evidence type="ECO:0000259" key="9">
    <source>
        <dbReference type="PROSITE" id="PS51459"/>
    </source>
</evidence>
<evidence type="ECO:0000256" key="6">
    <source>
        <dbReference type="ARBA" id="ARBA00047939"/>
    </source>
</evidence>
<keyword evidence="1" id="KW-0808">Transferase</keyword>
<evidence type="ECO:0000256" key="7">
    <source>
        <dbReference type="ARBA" id="ARBA00048696"/>
    </source>
</evidence>
<dbReference type="SUPFAM" id="SSF140931">
    <property type="entry name" value="Fic-like"/>
    <property type="match status" value="1"/>
</dbReference>
<gene>
    <name evidence="10" type="ORF">ABW18_22160</name>
</gene>
<comment type="caution">
    <text evidence="10">The sequence shown here is derived from an EMBL/GenBank/DDBJ whole genome shotgun (WGS) entry which is preliminary data.</text>
</comment>
<keyword evidence="3" id="KW-0547">Nucleotide-binding</keyword>
<evidence type="ECO:0000256" key="8">
    <source>
        <dbReference type="SAM" id="MobiDB-lite"/>
    </source>
</evidence>
<sequence>MTTSSSSGDEAGQVRDNLPGLSSVTDLEEFERRMAYVRVAELEQNPAIAGGDFTFDTLRDIHGWILHDVYPWAGQLRSTDTQAMGMAHCRPAFLAGELHRVFGGITTERPSPVDRESAIATTAHHWGELTGVHPFIDGNSRSQRVFFHRYLADAGWDIDWRVIDAAAVHAARHVAMATTDSSFLAAELAPGVVRLGDTAPGSLAATQDTRDPAKAAAVFRAMIMHRRAGGTAETFRSEAAAAGPMAGPSGQIAASRPYRGRGEQSASIQSRPDRPRGRGR</sequence>
<accession>A0ABR5I6B3</accession>
<dbReference type="PANTHER" id="PTHR39560:SF1">
    <property type="entry name" value="PROTEIN ADENYLYLTRANSFERASE FIC-RELATED"/>
    <property type="match status" value="1"/>
</dbReference>
<dbReference type="InterPro" id="IPR003812">
    <property type="entry name" value="Fido"/>
</dbReference>
<keyword evidence="4" id="KW-0067">ATP-binding</keyword>
<evidence type="ECO:0000256" key="3">
    <source>
        <dbReference type="ARBA" id="ARBA00022741"/>
    </source>
</evidence>
<name>A0ABR5I6B3_9ACTN</name>
<feature type="compositionally biased region" description="Basic and acidic residues" evidence="8">
    <location>
        <begin position="271"/>
        <end position="280"/>
    </location>
</feature>
<feature type="domain" description="Fido" evidence="9">
    <location>
        <begin position="53"/>
        <end position="194"/>
    </location>
</feature>
<evidence type="ECO:0000256" key="1">
    <source>
        <dbReference type="ARBA" id="ARBA00022679"/>
    </source>
</evidence>
<dbReference type="Pfam" id="PF02661">
    <property type="entry name" value="Fic"/>
    <property type="match status" value="1"/>
</dbReference>
<evidence type="ECO:0000313" key="10">
    <source>
        <dbReference type="EMBL" id="KNA89220.1"/>
    </source>
</evidence>
<evidence type="ECO:0000256" key="4">
    <source>
        <dbReference type="ARBA" id="ARBA00022840"/>
    </source>
</evidence>
<comment type="catalytic activity">
    <reaction evidence="7">
        <text>L-tyrosyl-[protein] + ATP = O-(5'-adenylyl)-L-tyrosyl-[protein] + diphosphate</text>
        <dbReference type="Rhea" id="RHEA:54288"/>
        <dbReference type="Rhea" id="RHEA-COMP:10136"/>
        <dbReference type="Rhea" id="RHEA-COMP:13846"/>
        <dbReference type="ChEBI" id="CHEBI:30616"/>
        <dbReference type="ChEBI" id="CHEBI:33019"/>
        <dbReference type="ChEBI" id="CHEBI:46858"/>
        <dbReference type="ChEBI" id="CHEBI:83624"/>
        <dbReference type="EC" id="2.7.7.108"/>
    </reaction>
</comment>
<keyword evidence="11" id="KW-1185">Reference proteome</keyword>
<feature type="region of interest" description="Disordered" evidence="8">
    <location>
        <begin position="1"/>
        <end position="22"/>
    </location>
</feature>
<evidence type="ECO:0000313" key="11">
    <source>
        <dbReference type="Proteomes" id="UP000037247"/>
    </source>
</evidence>
<comment type="catalytic activity">
    <reaction evidence="6">
        <text>L-threonyl-[protein] + ATP = 3-O-(5'-adenylyl)-L-threonyl-[protein] + diphosphate</text>
        <dbReference type="Rhea" id="RHEA:54292"/>
        <dbReference type="Rhea" id="RHEA-COMP:11060"/>
        <dbReference type="Rhea" id="RHEA-COMP:13847"/>
        <dbReference type="ChEBI" id="CHEBI:30013"/>
        <dbReference type="ChEBI" id="CHEBI:30616"/>
        <dbReference type="ChEBI" id="CHEBI:33019"/>
        <dbReference type="ChEBI" id="CHEBI:138113"/>
        <dbReference type="EC" id="2.7.7.108"/>
    </reaction>
</comment>
<organism evidence="10 11">
    <name type="scientific">Gordonia jacobaea</name>
    <dbReference type="NCBI Taxonomy" id="122202"/>
    <lineage>
        <taxon>Bacteria</taxon>
        <taxon>Bacillati</taxon>
        <taxon>Actinomycetota</taxon>
        <taxon>Actinomycetes</taxon>
        <taxon>Mycobacteriales</taxon>
        <taxon>Gordoniaceae</taxon>
        <taxon>Gordonia</taxon>
    </lineage>
</organism>
<evidence type="ECO:0000256" key="5">
    <source>
        <dbReference type="ARBA" id="ARBA00034531"/>
    </source>
</evidence>
<feature type="region of interest" description="Disordered" evidence="8">
    <location>
        <begin position="240"/>
        <end position="280"/>
    </location>
</feature>
<dbReference type="InterPro" id="IPR036597">
    <property type="entry name" value="Fido-like_dom_sf"/>
</dbReference>
<dbReference type="PROSITE" id="PS51459">
    <property type="entry name" value="FIDO"/>
    <property type="match status" value="1"/>
</dbReference>
<keyword evidence="2" id="KW-0548">Nucleotidyltransferase</keyword>
<reference evidence="10 11" key="1">
    <citation type="submission" date="2015-05" db="EMBL/GenBank/DDBJ databases">
        <title>Draft genome sequence of the bacterium Gordonia jacobaea a new member of the Gordonia genus.</title>
        <authorList>
            <person name="Jimenez-Galisteo G."/>
            <person name="Dominguez A."/>
            <person name="Munoz E."/>
            <person name="Vinas M."/>
        </authorList>
    </citation>
    <scope>NUCLEOTIDE SEQUENCE [LARGE SCALE GENOMIC DNA]</scope>
    <source>
        <strain evidence="11">mv1</strain>
    </source>
</reference>
<evidence type="ECO:0000256" key="2">
    <source>
        <dbReference type="ARBA" id="ARBA00022695"/>
    </source>
</evidence>
<dbReference type="Proteomes" id="UP000037247">
    <property type="component" value="Unassembled WGS sequence"/>
</dbReference>
<dbReference type="EC" id="2.7.7.108" evidence="5"/>
<dbReference type="EMBL" id="LDTZ01000036">
    <property type="protein sequence ID" value="KNA89220.1"/>
    <property type="molecule type" value="Genomic_DNA"/>
</dbReference>